<reference evidence="1 3" key="1">
    <citation type="journal article" date="2012" name="Nature">
        <title>Algal genomes reveal evolutionary mosaicism and the fate of nucleomorphs.</title>
        <authorList>
            <consortium name="DOE Joint Genome Institute"/>
            <person name="Curtis B.A."/>
            <person name="Tanifuji G."/>
            <person name="Burki F."/>
            <person name="Gruber A."/>
            <person name="Irimia M."/>
            <person name="Maruyama S."/>
            <person name="Arias M.C."/>
            <person name="Ball S.G."/>
            <person name="Gile G.H."/>
            <person name="Hirakawa Y."/>
            <person name="Hopkins J.F."/>
            <person name="Kuo A."/>
            <person name="Rensing S.A."/>
            <person name="Schmutz J."/>
            <person name="Symeonidi A."/>
            <person name="Elias M."/>
            <person name="Eveleigh R.J."/>
            <person name="Herman E.K."/>
            <person name="Klute M.J."/>
            <person name="Nakayama T."/>
            <person name="Obornik M."/>
            <person name="Reyes-Prieto A."/>
            <person name="Armbrust E.V."/>
            <person name="Aves S.J."/>
            <person name="Beiko R.G."/>
            <person name="Coutinho P."/>
            <person name="Dacks J.B."/>
            <person name="Durnford D.G."/>
            <person name="Fast N.M."/>
            <person name="Green B.R."/>
            <person name="Grisdale C.J."/>
            <person name="Hempel F."/>
            <person name="Henrissat B."/>
            <person name="Hoppner M.P."/>
            <person name="Ishida K."/>
            <person name="Kim E."/>
            <person name="Koreny L."/>
            <person name="Kroth P.G."/>
            <person name="Liu Y."/>
            <person name="Malik S.B."/>
            <person name="Maier U.G."/>
            <person name="McRose D."/>
            <person name="Mock T."/>
            <person name="Neilson J.A."/>
            <person name="Onodera N.T."/>
            <person name="Poole A.M."/>
            <person name="Pritham E.J."/>
            <person name="Richards T.A."/>
            <person name="Rocap G."/>
            <person name="Roy S.W."/>
            <person name="Sarai C."/>
            <person name="Schaack S."/>
            <person name="Shirato S."/>
            <person name="Slamovits C.H."/>
            <person name="Spencer D.F."/>
            <person name="Suzuki S."/>
            <person name="Worden A.Z."/>
            <person name="Zauner S."/>
            <person name="Barry K."/>
            <person name="Bell C."/>
            <person name="Bharti A.K."/>
            <person name="Crow J.A."/>
            <person name="Grimwood J."/>
            <person name="Kramer R."/>
            <person name="Lindquist E."/>
            <person name="Lucas S."/>
            <person name="Salamov A."/>
            <person name="McFadden G.I."/>
            <person name="Lane C.E."/>
            <person name="Keeling P.J."/>
            <person name="Gray M.W."/>
            <person name="Grigoriev I.V."/>
            <person name="Archibald J.M."/>
        </authorList>
    </citation>
    <scope>NUCLEOTIDE SEQUENCE</scope>
    <source>
        <strain evidence="1 3">CCMP2712</strain>
    </source>
</reference>
<gene>
    <name evidence="1" type="ORF">GUITHDRAFT_154879</name>
</gene>
<dbReference type="GeneID" id="17294552"/>
<organism evidence="1">
    <name type="scientific">Guillardia theta (strain CCMP2712)</name>
    <name type="common">Cryptophyte</name>
    <dbReference type="NCBI Taxonomy" id="905079"/>
    <lineage>
        <taxon>Eukaryota</taxon>
        <taxon>Cryptophyceae</taxon>
        <taxon>Pyrenomonadales</taxon>
        <taxon>Geminigeraceae</taxon>
        <taxon>Guillardia</taxon>
    </lineage>
</organism>
<evidence type="ECO:0000313" key="1">
    <source>
        <dbReference type="EMBL" id="EKX37768.1"/>
    </source>
</evidence>
<proteinExistence type="predicted"/>
<dbReference type="EnsemblProtists" id="EKX37768">
    <property type="protein sequence ID" value="EKX37768"/>
    <property type="gene ID" value="GUITHDRAFT_154879"/>
</dbReference>
<dbReference type="HOGENOM" id="CLU_1126317_0_0_1"/>
<evidence type="ECO:0000313" key="2">
    <source>
        <dbReference type="EnsemblProtists" id="EKX37768"/>
    </source>
</evidence>
<protein>
    <submittedName>
        <fullName evidence="1 2">Uncharacterized protein</fullName>
    </submittedName>
</protein>
<reference evidence="2" key="3">
    <citation type="submission" date="2015-06" db="UniProtKB">
        <authorList>
            <consortium name="EnsemblProtists"/>
        </authorList>
    </citation>
    <scope>IDENTIFICATION</scope>
</reference>
<evidence type="ECO:0000313" key="3">
    <source>
        <dbReference type="Proteomes" id="UP000011087"/>
    </source>
</evidence>
<dbReference type="RefSeq" id="XP_005824748.1">
    <property type="nucleotide sequence ID" value="XM_005824691.1"/>
</dbReference>
<dbReference type="AlphaFoldDB" id="L1INE6"/>
<dbReference type="Proteomes" id="UP000011087">
    <property type="component" value="Unassembled WGS sequence"/>
</dbReference>
<sequence length="247" mass="27194">MKTATTVAALAGLTVMAAMLLTMTTMNGRDELVQKYQPSAATTRKFAKGHSGHQLNKEDTRKIRHVMKQASMLKKQGAWKPTPYHDLVQFPKKYGFKKNLFVGGAKHNMHSAQSQALSQEYNDYGKQARGFYVKHHLMSQKENEWANSLMTGKEKSRVQMLHQNIPKKLACGRGGPCPVLGNFLQKNGLVSSAESQWAKSMGVENAAVKAPVTMLAARPSGAKQGQDAKLGEDLTKFLFQSSHSAGF</sequence>
<dbReference type="KEGG" id="gtt:GUITHDRAFT_154879"/>
<reference evidence="3" key="2">
    <citation type="submission" date="2012-11" db="EMBL/GenBank/DDBJ databases">
        <authorList>
            <person name="Kuo A."/>
            <person name="Curtis B.A."/>
            <person name="Tanifuji G."/>
            <person name="Burki F."/>
            <person name="Gruber A."/>
            <person name="Irimia M."/>
            <person name="Maruyama S."/>
            <person name="Arias M.C."/>
            <person name="Ball S.G."/>
            <person name="Gile G.H."/>
            <person name="Hirakawa Y."/>
            <person name="Hopkins J.F."/>
            <person name="Rensing S.A."/>
            <person name="Schmutz J."/>
            <person name="Symeonidi A."/>
            <person name="Elias M."/>
            <person name="Eveleigh R.J."/>
            <person name="Herman E.K."/>
            <person name="Klute M.J."/>
            <person name="Nakayama T."/>
            <person name="Obornik M."/>
            <person name="Reyes-Prieto A."/>
            <person name="Armbrust E.V."/>
            <person name="Aves S.J."/>
            <person name="Beiko R.G."/>
            <person name="Coutinho P."/>
            <person name="Dacks J.B."/>
            <person name="Durnford D.G."/>
            <person name="Fast N.M."/>
            <person name="Green B.R."/>
            <person name="Grisdale C."/>
            <person name="Hempe F."/>
            <person name="Henrissat B."/>
            <person name="Hoppner M.P."/>
            <person name="Ishida K.-I."/>
            <person name="Kim E."/>
            <person name="Koreny L."/>
            <person name="Kroth P.G."/>
            <person name="Liu Y."/>
            <person name="Malik S.-B."/>
            <person name="Maier U.G."/>
            <person name="McRose D."/>
            <person name="Mock T."/>
            <person name="Neilson J.A."/>
            <person name="Onodera N.T."/>
            <person name="Poole A.M."/>
            <person name="Pritham E.J."/>
            <person name="Richards T.A."/>
            <person name="Rocap G."/>
            <person name="Roy S.W."/>
            <person name="Sarai C."/>
            <person name="Schaack S."/>
            <person name="Shirato S."/>
            <person name="Slamovits C.H."/>
            <person name="Spencer D.F."/>
            <person name="Suzuki S."/>
            <person name="Worden A.Z."/>
            <person name="Zauner S."/>
            <person name="Barry K."/>
            <person name="Bell C."/>
            <person name="Bharti A.K."/>
            <person name="Crow J.A."/>
            <person name="Grimwood J."/>
            <person name="Kramer R."/>
            <person name="Lindquist E."/>
            <person name="Lucas S."/>
            <person name="Salamov A."/>
            <person name="McFadden G.I."/>
            <person name="Lane C.E."/>
            <person name="Keeling P.J."/>
            <person name="Gray M.W."/>
            <person name="Grigoriev I.V."/>
            <person name="Archibald J.M."/>
        </authorList>
    </citation>
    <scope>NUCLEOTIDE SEQUENCE</scope>
    <source>
        <strain evidence="3">CCMP2712</strain>
    </source>
</reference>
<dbReference type="PaxDb" id="55529-EKX37768"/>
<name>L1INE6_GUITC</name>
<dbReference type="EMBL" id="JH993055">
    <property type="protein sequence ID" value="EKX37768.1"/>
    <property type="molecule type" value="Genomic_DNA"/>
</dbReference>
<keyword evidence="3" id="KW-1185">Reference proteome</keyword>
<accession>L1INE6</accession>